<dbReference type="Proteomes" id="UP000712281">
    <property type="component" value="Unassembled WGS sequence"/>
</dbReference>
<organism evidence="1 2">
    <name type="scientific">Brassica cretica</name>
    <name type="common">Mustard</name>
    <dbReference type="NCBI Taxonomy" id="69181"/>
    <lineage>
        <taxon>Eukaryota</taxon>
        <taxon>Viridiplantae</taxon>
        <taxon>Streptophyta</taxon>
        <taxon>Embryophyta</taxon>
        <taxon>Tracheophyta</taxon>
        <taxon>Spermatophyta</taxon>
        <taxon>Magnoliopsida</taxon>
        <taxon>eudicotyledons</taxon>
        <taxon>Gunneridae</taxon>
        <taxon>Pentapetalae</taxon>
        <taxon>rosids</taxon>
        <taxon>malvids</taxon>
        <taxon>Brassicales</taxon>
        <taxon>Brassicaceae</taxon>
        <taxon>Brassiceae</taxon>
        <taxon>Brassica</taxon>
    </lineage>
</organism>
<proteinExistence type="predicted"/>
<reference evidence="1" key="1">
    <citation type="submission" date="2019-12" db="EMBL/GenBank/DDBJ databases">
        <title>Genome sequencing and annotation of Brassica cretica.</title>
        <authorList>
            <person name="Studholme D.J."/>
            <person name="Sarris P.F."/>
        </authorList>
    </citation>
    <scope>NUCLEOTIDE SEQUENCE</scope>
    <source>
        <strain evidence="1">PFS-001/15</strain>
        <tissue evidence="1">Leaf</tissue>
    </source>
</reference>
<comment type="caution">
    <text evidence="1">The sequence shown here is derived from an EMBL/GenBank/DDBJ whole genome shotgun (WGS) entry which is preliminary data.</text>
</comment>
<sequence>MVRRKFIGKFRRNTDDGNGYLIGMSSEVRRYIPTNFRRLQGLYVLSECRRKVVEKFRRAMFPRIFVGNGRRNSDDFKFVVFVGNWSEIRHKRPTTLKSVRTSVGIRRVFL</sequence>
<protein>
    <submittedName>
        <fullName evidence="1">Uncharacterized protein</fullName>
    </submittedName>
</protein>
<accession>A0A8S9LMX0</accession>
<gene>
    <name evidence="1" type="ORF">F2Q68_00043603</name>
</gene>
<name>A0A8S9LMX0_BRACR</name>
<evidence type="ECO:0000313" key="1">
    <source>
        <dbReference type="EMBL" id="KAF2607427.1"/>
    </source>
</evidence>
<dbReference type="AlphaFoldDB" id="A0A8S9LMX0"/>
<dbReference type="EMBL" id="QGKW02000276">
    <property type="protein sequence ID" value="KAF2607427.1"/>
    <property type="molecule type" value="Genomic_DNA"/>
</dbReference>
<evidence type="ECO:0000313" key="2">
    <source>
        <dbReference type="Proteomes" id="UP000712281"/>
    </source>
</evidence>